<reference evidence="2 3" key="1">
    <citation type="submission" date="2020-04" db="EMBL/GenBank/DDBJ databases">
        <title>Perkinsus chesapeaki whole genome sequence.</title>
        <authorList>
            <person name="Bogema D.R."/>
        </authorList>
    </citation>
    <scope>NUCLEOTIDE SEQUENCE [LARGE SCALE GENOMIC DNA]</scope>
    <source>
        <strain evidence="2">ATCC PRA-425</strain>
    </source>
</reference>
<evidence type="ECO:0000313" key="3">
    <source>
        <dbReference type="Proteomes" id="UP000591131"/>
    </source>
</evidence>
<feature type="compositionally biased region" description="Polar residues" evidence="1">
    <location>
        <begin position="218"/>
        <end position="232"/>
    </location>
</feature>
<dbReference type="EMBL" id="JAAPAO010000055">
    <property type="protein sequence ID" value="KAF4674928.1"/>
    <property type="molecule type" value="Genomic_DNA"/>
</dbReference>
<sequence length="272" mass="30419">MKSCEDDECVECRNEEKYRHQKCGPNRVNLYAPYGHADGHPLTDQIWRQTLKTRSLPELPEPYTKKLLRFATKRKPPSVATQDTRKPTSENRAAKTRSVAAKRKAPSMVEKKQPGAEDDFGWLKDLAAKKFKPAPETPAPSSSQPASSIPSLERILSDLTQALDEEEMETTPRGPARLSSSNNSEKRATSKPKRSRPLPSVKRKTPSQEESVIPRLSFATQTRMPARSSSPIESMDDDSRPISNIPRLSFKVGPPPSSKRLWEAVDSAMDGR</sequence>
<keyword evidence="3" id="KW-1185">Reference proteome</keyword>
<feature type="region of interest" description="Disordered" evidence="1">
    <location>
        <begin position="70"/>
        <end position="272"/>
    </location>
</feature>
<organism evidence="2 3">
    <name type="scientific">Perkinsus chesapeaki</name>
    <name type="common">Clam parasite</name>
    <name type="synonym">Perkinsus andrewsi</name>
    <dbReference type="NCBI Taxonomy" id="330153"/>
    <lineage>
        <taxon>Eukaryota</taxon>
        <taxon>Sar</taxon>
        <taxon>Alveolata</taxon>
        <taxon>Perkinsozoa</taxon>
        <taxon>Perkinsea</taxon>
        <taxon>Perkinsida</taxon>
        <taxon>Perkinsidae</taxon>
        <taxon>Perkinsus</taxon>
    </lineage>
</organism>
<evidence type="ECO:0000313" key="2">
    <source>
        <dbReference type="EMBL" id="KAF4674928.1"/>
    </source>
</evidence>
<proteinExistence type="predicted"/>
<dbReference type="Proteomes" id="UP000591131">
    <property type="component" value="Unassembled WGS sequence"/>
</dbReference>
<evidence type="ECO:0000256" key="1">
    <source>
        <dbReference type="SAM" id="MobiDB-lite"/>
    </source>
</evidence>
<protein>
    <submittedName>
        <fullName evidence="2">Uncharacterized protein</fullName>
    </submittedName>
</protein>
<dbReference type="AlphaFoldDB" id="A0A7J6MTK3"/>
<feature type="compositionally biased region" description="Basic and acidic residues" evidence="1">
    <location>
        <begin position="83"/>
        <end position="93"/>
    </location>
</feature>
<name>A0A7J6MTK3_PERCH</name>
<accession>A0A7J6MTK3</accession>
<gene>
    <name evidence="2" type="ORF">FOL47_008517</name>
</gene>
<feature type="compositionally biased region" description="Low complexity" evidence="1">
    <location>
        <begin position="139"/>
        <end position="151"/>
    </location>
</feature>
<comment type="caution">
    <text evidence="2">The sequence shown here is derived from an EMBL/GenBank/DDBJ whole genome shotgun (WGS) entry which is preliminary data.</text>
</comment>
<feature type="compositionally biased region" description="Basic residues" evidence="1">
    <location>
        <begin position="189"/>
        <end position="205"/>
    </location>
</feature>